<comment type="caution">
    <text evidence="1">The sequence shown here is derived from an EMBL/GenBank/DDBJ whole genome shotgun (WGS) entry which is preliminary data.</text>
</comment>
<organism evidence="1 2">
    <name type="scientific">Fusarium fujikuroi</name>
    <name type="common">Bakanae and foot rot disease fungus</name>
    <name type="synonym">Gibberella fujikuroi</name>
    <dbReference type="NCBI Taxonomy" id="5127"/>
    <lineage>
        <taxon>Eukaryota</taxon>
        <taxon>Fungi</taxon>
        <taxon>Dikarya</taxon>
        <taxon>Ascomycota</taxon>
        <taxon>Pezizomycotina</taxon>
        <taxon>Sordariomycetes</taxon>
        <taxon>Hypocreomycetidae</taxon>
        <taxon>Hypocreales</taxon>
        <taxon>Nectriaceae</taxon>
        <taxon>Fusarium</taxon>
        <taxon>Fusarium fujikuroi species complex</taxon>
    </lineage>
</organism>
<protein>
    <submittedName>
        <fullName evidence="1">Uncharacterized protein</fullName>
    </submittedName>
</protein>
<accession>A0A5Q3D834</accession>
<reference evidence="1" key="1">
    <citation type="submission" date="2019-05" db="EMBL/GenBank/DDBJ databases">
        <authorList>
            <person name="Piombo E."/>
        </authorList>
    </citation>
    <scope>NUCLEOTIDE SEQUENCE</scope>
    <source>
        <strain evidence="1">C2S</strain>
    </source>
</reference>
<dbReference type="AlphaFoldDB" id="A0A5Q3D834"/>
<dbReference type="EMBL" id="CABFJX010000002">
    <property type="protein sequence ID" value="VTT56437.1"/>
    <property type="molecule type" value="Genomic_DNA"/>
</dbReference>
<gene>
    <name evidence="1" type="ORF">C2S_3198</name>
</gene>
<evidence type="ECO:0000313" key="2">
    <source>
        <dbReference type="Proteomes" id="UP000760494"/>
    </source>
</evidence>
<proteinExistence type="predicted"/>
<evidence type="ECO:0000313" key="1">
    <source>
        <dbReference type="EMBL" id="VTT56437.1"/>
    </source>
</evidence>
<sequence>MHQNLTHGVLTPLSTHEMAIVAGLAPTFRSPAGPEATVPVTCCGSCKTTSPTFLFGVLLLQLYSSLFILMAPIFRLLVPVEAGTRSRAHFHLFSMSFSCFSALSARLLFFNSFFLLFDLFAGLLHLGSTTPILAKLSFQQQSAPGNAPLVHLQLRPCQP</sequence>
<dbReference type="Proteomes" id="UP000760494">
    <property type="component" value="Unassembled WGS sequence"/>
</dbReference>
<name>A0A5Q3D834_FUSFU</name>